<dbReference type="SUPFAM" id="SSF160631">
    <property type="entry name" value="SMI1/KNR4-like"/>
    <property type="match status" value="1"/>
</dbReference>
<gene>
    <name evidence="2" type="ORF">BK664_16655</name>
</gene>
<dbReference type="Proteomes" id="UP000286351">
    <property type="component" value="Unassembled WGS sequence"/>
</dbReference>
<protein>
    <recommendedName>
        <fullName evidence="1">Knr4/Smi1-like domain-containing protein</fullName>
    </recommendedName>
</protein>
<comment type="caution">
    <text evidence="2">The sequence shown here is derived from an EMBL/GenBank/DDBJ whole genome shotgun (WGS) entry which is preliminary data.</text>
</comment>
<dbReference type="InterPro" id="IPR018958">
    <property type="entry name" value="Knr4/Smi1-like_dom"/>
</dbReference>
<organism evidence="2 3">
    <name type="scientific">Pseudomonas brassicacearum</name>
    <dbReference type="NCBI Taxonomy" id="930166"/>
    <lineage>
        <taxon>Bacteria</taxon>
        <taxon>Pseudomonadati</taxon>
        <taxon>Pseudomonadota</taxon>
        <taxon>Gammaproteobacteria</taxon>
        <taxon>Pseudomonadales</taxon>
        <taxon>Pseudomonadaceae</taxon>
        <taxon>Pseudomonas</taxon>
    </lineage>
</organism>
<evidence type="ECO:0000313" key="2">
    <source>
        <dbReference type="EMBL" id="RON37420.1"/>
    </source>
</evidence>
<dbReference type="Gene3D" id="3.40.1580.10">
    <property type="entry name" value="SMI1/KNR4-like"/>
    <property type="match status" value="1"/>
</dbReference>
<dbReference type="EMBL" id="MOBO01000014">
    <property type="protein sequence ID" value="RON37420.1"/>
    <property type="molecule type" value="Genomic_DNA"/>
</dbReference>
<name>A0A423JI82_9PSED</name>
<dbReference type="SMART" id="SM00860">
    <property type="entry name" value="SMI1_KNR4"/>
    <property type="match status" value="1"/>
</dbReference>
<dbReference type="AlphaFoldDB" id="A0A423JI82"/>
<dbReference type="InterPro" id="IPR037883">
    <property type="entry name" value="Knr4/Smi1-like_sf"/>
</dbReference>
<evidence type="ECO:0000313" key="3">
    <source>
        <dbReference type="Proteomes" id="UP000286351"/>
    </source>
</evidence>
<accession>A0A423JI82</accession>
<reference evidence="2 3" key="1">
    <citation type="submission" date="2016-10" db="EMBL/GenBank/DDBJ databases">
        <title>Comparative genome analysis of multiple Pseudomonas spp. focuses on biocontrol and plant growth promoting traits.</title>
        <authorList>
            <person name="Tao X.-Y."/>
            <person name="Taylor C.G."/>
        </authorList>
    </citation>
    <scope>NUCLEOTIDE SEQUENCE [LARGE SCALE GENOMIC DNA]</scope>
    <source>
        <strain evidence="2 3">38D4</strain>
    </source>
</reference>
<feature type="domain" description="Knr4/Smi1-like" evidence="1">
    <location>
        <begin position="28"/>
        <end position="147"/>
    </location>
</feature>
<dbReference type="RefSeq" id="WP_123366737.1">
    <property type="nucleotide sequence ID" value="NZ_MOBO01000014.1"/>
</dbReference>
<evidence type="ECO:0000259" key="1">
    <source>
        <dbReference type="SMART" id="SM00860"/>
    </source>
</evidence>
<sequence>MSKVTAQQVEELISLHPDVACFGSEADRVGDDWVKKAEERLGFALPESYKWFLRTYAGGEVGSEEIYSIYGLEFESVNGGDVVYQHIVGMRNNLIDDKKLVVSETDVGEVFFFDYSKFKDGECPVSLRIPSGESIHYSSDFYEFLYKRIVAHLS</sequence>
<proteinExistence type="predicted"/>
<dbReference type="Pfam" id="PF14568">
    <property type="entry name" value="SUKH_6"/>
    <property type="match status" value="1"/>
</dbReference>